<dbReference type="PANTHER" id="PTHR39165:SF1">
    <property type="entry name" value="DUF456 DOMAIN-CONTAINING PROTEIN"/>
    <property type="match status" value="1"/>
</dbReference>
<reference evidence="2 3" key="1">
    <citation type="submission" date="2019-11" db="EMBL/GenBank/DDBJ databases">
        <title>Characterization of Elizabethkingia argenteiflava sp. nov., isolated from inner surface of Soybean Pods.</title>
        <authorList>
            <person name="Mo S."/>
        </authorList>
    </citation>
    <scope>NUCLEOTIDE SEQUENCE [LARGE SCALE GENOMIC DNA]</scope>
    <source>
        <strain evidence="2 3">YB22</strain>
    </source>
</reference>
<feature type="transmembrane region" description="Helical" evidence="1">
    <location>
        <begin position="135"/>
        <end position="157"/>
    </location>
</feature>
<proteinExistence type="predicted"/>
<organism evidence="2 3">
    <name type="scientific">Elizabethkingia argenteiflava</name>
    <dbReference type="NCBI Taxonomy" id="2681556"/>
    <lineage>
        <taxon>Bacteria</taxon>
        <taxon>Pseudomonadati</taxon>
        <taxon>Bacteroidota</taxon>
        <taxon>Flavobacteriia</taxon>
        <taxon>Flavobacteriales</taxon>
        <taxon>Weeksellaceae</taxon>
        <taxon>Elizabethkingia</taxon>
    </lineage>
</organism>
<keyword evidence="1" id="KW-0472">Membrane</keyword>
<sequence length="161" mass="17957">MEENLLTLICIILLIIGILGTFLPILPSLLVSYAGLLIYRFGTNSHMSLWYLLIFGILILISIALKYFISIDVKKRYGNSNTASLTAFIGTLLGVFFISTIFGFLVGMLLGAYLGELYYNRDEYRKALHSTKEIFIGYLYSSGFSFALAAAILITVLKDLI</sequence>
<keyword evidence="1" id="KW-0812">Transmembrane</keyword>
<dbReference type="InterPro" id="IPR007403">
    <property type="entry name" value="DUF456"/>
</dbReference>
<protein>
    <submittedName>
        <fullName evidence="2">DUF456 family protein</fullName>
    </submittedName>
</protein>
<dbReference type="EMBL" id="JAAABJ010000240">
    <property type="protein sequence ID" value="NAW50243.1"/>
    <property type="molecule type" value="Genomic_DNA"/>
</dbReference>
<dbReference type="Proteomes" id="UP000553459">
    <property type="component" value="Unassembled WGS sequence"/>
</dbReference>
<accession>A0A845PT69</accession>
<dbReference type="Pfam" id="PF04306">
    <property type="entry name" value="DUF456"/>
    <property type="match status" value="1"/>
</dbReference>
<feature type="transmembrane region" description="Helical" evidence="1">
    <location>
        <begin position="6"/>
        <end position="37"/>
    </location>
</feature>
<keyword evidence="3" id="KW-1185">Reference proteome</keyword>
<comment type="caution">
    <text evidence="2">The sequence shown here is derived from an EMBL/GenBank/DDBJ whole genome shotgun (WGS) entry which is preliminary data.</text>
</comment>
<evidence type="ECO:0000313" key="2">
    <source>
        <dbReference type="EMBL" id="NAW50243.1"/>
    </source>
</evidence>
<name>A0A845PT69_9FLAO</name>
<evidence type="ECO:0000256" key="1">
    <source>
        <dbReference type="SAM" id="Phobius"/>
    </source>
</evidence>
<dbReference type="PANTHER" id="PTHR39165">
    <property type="entry name" value="IG HYPOTHETICAL 17883"/>
    <property type="match status" value="1"/>
</dbReference>
<feature type="transmembrane region" description="Helical" evidence="1">
    <location>
        <begin position="89"/>
        <end position="114"/>
    </location>
</feature>
<dbReference type="AlphaFoldDB" id="A0A845PT69"/>
<evidence type="ECO:0000313" key="3">
    <source>
        <dbReference type="Proteomes" id="UP000553459"/>
    </source>
</evidence>
<feature type="transmembrane region" description="Helical" evidence="1">
    <location>
        <begin position="49"/>
        <end position="69"/>
    </location>
</feature>
<gene>
    <name evidence="2" type="ORF">GNY06_02180</name>
</gene>
<keyword evidence="1" id="KW-1133">Transmembrane helix</keyword>